<evidence type="ECO:0000313" key="2">
    <source>
        <dbReference type="Proteomes" id="UP001626536"/>
    </source>
</evidence>
<name>A0ABZ0HU17_9HYPH</name>
<protein>
    <submittedName>
        <fullName evidence="1">Uncharacterized protein</fullName>
    </submittedName>
</protein>
<organism evidence="1 2">
    <name type="scientific">Methylocapsa polymorpha</name>
    <dbReference type="NCBI Taxonomy" id="3080828"/>
    <lineage>
        <taxon>Bacteria</taxon>
        <taxon>Pseudomonadati</taxon>
        <taxon>Pseudomonadota</taxon>
        <taxon>Alphaproteobacteria</taxon>
        <taxon>Hyphomicrobiales</taxon>
        <taxon>Beijerinckiaceae</taxon>
        <taxon>Methylocapsa</taxon>
    </lineage>
</organism>
<keyword evidence="2" id="KW-1185">Reference proteome</keyword>
<proteinExistence type="predicted"/>
<accession>A0ABZ0HU17</accession>
<sequence length="80" mass="8870">MVDLGKLVKQYMAEAASLQRHVESVQKSTRAASLIGEQIAKHPRFKTLPVESQRLFASSQESVAKILQELGGMDDDRESV</sequence>
<gene>
    <name evidence="1" type="ORF">RZS28_00865</name>
</gene>
<dbReference type="EMBL" id="CP136862">
    <property type="protein sequence ID" value="WOJ89899.1"/>
    <property type="molecule type" value="Genomic_DNA"/>
</dbReference>
<evidence type="ECO:0000313" key="1">
    <source>
        <dbReference type="EMBL" id="WOJ89899.1"/>
    </source>
</evidence>
<reference evidence="1 2" key="1">
    <citation type="submission" date="2023-10" db="EMBL/GenBank/DDBJ databases">
        <title>Novel methanotroph of the genus Methylocapsa from a subarctic wetland.</title>
        <authorList>
            <person name="Belova S.E."/>
            <person name="Oshkin I.Y."/>
            <person name="Miroshnikov K."/>
            <person name="Dedysh S.N."/>
        </authorList>
    </citation>
    <scope>NUCLEOTIDE SEQUENCE [LARGE SCALE GENOMIC DNA]</scope>
    <source>
        <strain evidence="1 2">RX1</strain>
    </source>
</reference>
<dbReference type="Proteomes" id="UP001626536">
    <property type="component" value="Chromosome"/>
</dbReference>
<dbReference type="RefSeq" id="WP_407339345.1">
    <property type="nucleotide sequence ID" value="NZ_CP136862.1"/>
</dbReference>